<dbReference type="AlphaFoldDB" id="A0A3N1PB41"/>
<evidence type="ECO:0000313" key="2">
    <source>
        <dbReference type="EMBL" id="ROQ24277.1"/>
    </source>
</evidence>
<sequence length="176" mass="18990">MSTRPVVTLYIAISLDGYIAGPKGQLEWLAQVETPGEDYGYSAFVAGVDGLIMGRNTYEEVLTLGAWPYEGKPVYVLTSTDNLQGGPVSPFTGSAAELLQGLEGQHRQLWLVGGGQTLKGFLDAGLVDEVILSLIPVTLGEGIPLFLPTGRQQQWQLAGIKTFDSGLVQLHYHKQD</sequence>
<dbReference type="GO" id="GO:0009231">
    <property type="term" value="P:riboflavin biosynthetic process"/>
    <property type="evidence" value="ECO:0007669"/>
    <property type="project" value="InterPro"/>
</dbReference>
<protein>
    <submittedName>
        <fullName evidence="2">Dihydrofolate reductase</fullName>
    </submittedName>
</protein>
<organism evidence="2 3">
    <name type="scientific">Gallaecimonas pentaromativorans</name>
    <dbReference type="NCBI Taxonomy" id="584787"/>
    <lineage>
        <taxon>Bacteria</taxon>
        <taxon>Pseudomonadati</taxon>
        <taxon>Pseudomonadota</taxon>
        <taxon>Gammaproteobacteria</taxon>
        <taxon>Enterobacterales</taxon>
        <taxon>Gallaecimonadaceae</taxon>
        <taxon>Gallaecimonas</taxon>
    </lineage>
</organism>
<feature type="domain" description="Bacterial bifunctional deaminase-reductase C-terminal" evidence="1">
    <location>
        <begin position="5"/>
        <end position="168"/>
    </location>
</feature>
<dbReference type="PANTHER" id="PTHR38011:SF11">
    <property type="entry name" value="2,5-DIAMINO-6-RIBOSYLAMINO-4(3H)-PYRIMIDINONE 5'-PHOSPHATE REDUCTASE"/>
    <property type="match status" value="1"/>
</dbReference>
<dbReference type="GO" id="GO:0008703">
    <property type="term" value="F:5-amino-6-(5-phosphoribosylamino)uracil reductase activity"/>
    <property type="evidence" value="ECO:0007669"/>
    <property type="project" value="InterPro"/>
</dbReference>
<dbReference type="PANTHER" id="PTHR38011">
    <property type="entry name" value="DIHYDROFOLATE REDUCTASE FAMILY PROTEIN (AFU_ORTHOLOGUE AFUA_8G06820)"/>
    <property type="match status" value="1"/>
</dbReference>
<comment type="caution">
    <text evidence="2">The sequence shown here is derived from an EMBL/GenBank/DDBJ whole genome shotgun (WGS) entry which is preliminary data.</text>
</comment>
<reference evidence="2 3" key="1">
    <citation type="submission" date="2018-11" db="EMBL/GenBank/DDBJ databases">
        <title>Genomic Encyclopedia of Type Strains, Phase IV (KMG-IV): sequencing the most valuable type-strain genomes for metagenomic binning, comparative biology and taxonomic classification.</title>
        <authorList>
            <person name="Goeker M."/>
        </authorList>
    </citation>
    <scope>NUCLEOTIDE SEQUENCE [LARGE SCALE GENOMIC DNA]</scope>
    <source>
        <strain evidence="2 3">DSM 21945</strain>
    </source>
</reference>
<dbReference type="InterPro" id="IPR024072">
    <property type="entry name" value="DHFR-like_dom_sf"/>
</dbReference>
<dbReference type="Gene3D" id="3.40.430.10">
    <property type="entry name" value="Dihydrofolate Reductase, subunit A"/>
    <property type="match status" value="1"/>
</dbReference>
<evidence type="ECO:0000259" key="1">
    <source>
        <dbReference type="Pfam" id="PF01872"/>
    </source>
</evidence>
<dbReference type="EMBL" id="RJUL01000007">
    <property type="protein sequence ID" value="ROQ24277.1"/>
    <property type="molecule type" value="Genomic_DNA"/>
</dbReference>
<dbReference type="SUPFAM" id="SSF53597">
    <property type="entry name" value="Dihydrofolate reductase-like"/>
    <property type="match status" value="1"/>
</dbReference>
<name>A0A3N1PB41_9GAMM</name>
<dbReference type="Proteomes" id="UP000268033">
    <property type="component" value="Unassembled WGS sequence"/>
</dbReference>
<evidence type="ECO:0000313" key="3">
    <source>
        <dbReference type="Proteomes" id="UP000268033"/>
    </source>
</evidence>
<proteinExistence type="predicted"/>
<dbReference type="InterPro" id="IPR002734">
    <property type="entry name" value="RibDG_C"/>
</dbReference>
<dbReference type="STRING" id="584787.GCA_001247655_00647"/>
<gene>
    <name evidence="2" type="ORF">EDC28_107159</name>
</gene>
<accession>A0A3N1PB41</accession>
<dbReference type="Pfam" id="PF01872">
    <property type="entry name" value="RibD_C"/>
    <property type="match status" value="1"/>
</dbReference>
<dbReference type="RefSeq" id="WP_123422010.1">
    <property type="nucleotide sequence ID" value="NZ_JBLXEP010000010.1"/>
</dbReference>
<keyword evidence="3" id="KW-1185">Reference proteome</keyword>
<dbReference type="InterPro" id="IPR050765">
    <property type="entry name" value="Riboflavin_Biosynth_HTPR"/>
</dbReference>